<dbReference type="InterPro" id="IPR001000">
    <property type="entry name" value="GH10_dom"/>
</dbReference>
<reference evidence="11 12" key="1">
    <citation type="submission" date="2023-07" db="EMBL/GenBank/DDBJ databases">
        <title>Genomic Encyclopedia of Type Strains, Phase IV (KMG-IV): sequencing the most valuable type-strain genomes for metagenomic binning, comparative biology and taxonomic classification.</title>
        <authorList>
            <person name="Goeker M."/>
        </authorList>
    </citation>
    <scope>NUCLEOTIDE SEQUENCE [LARGE SCALE GENOMIC DNA]</scope>
    <source>
        <strain evidence="11 12">DSM 19154</strain>
    </source>
</reference>
<evidence type="ECO:0000259" key="10">
    <source>
        <dbReference type="PROSITE" id="PS51760"/>
    </source>
</evidence>
<proteinExistence type="inferred from homology"/>
<dbReference type="Proteomes" id="UP001225034">
    <property type="component" value="Unassembled WGS sequence"/>
</dbReference>
<protein>
    <recommendedName>
        <fullName evidence="9">Beta-xylanase</fullName>
        <ecNumber evidence="9">3.2.1.8</ecNumber>
    </recommendedName>
</protein>
<dbReference type="EC" id="3.2.1.8" evidence="9"/>
<evidence type="ECO:0000256" key="2">
    <source>
        <dbReference type="ARBA" id="ARBA00007495"/>
    </source>
</evidence>
<dbReference type="InterPro" id="IPR044846">
    <property type="entry name" value="GH10"/>
</dbReference>
<dbReference type="PANTHER" id="PTHR31490:SF88">
    <property type="entry name" value="BETA-XYLANASE"/>
    <property type="match status" value="1"/>
</dbReference>
<dbReference type="InterPro" id="IPR017853">
    <property type="entry name" value="GH"/>
</dbReference>
<accession>A0ABT9YKT8</accession>
<evidence type="ECO:0000313" key="11">
    <source>
        <dbReference type="EMBL" id="MDQ0208488.1"/>
    </source>
</evidence>
<dbReference type="Gene3D" id="3.20.20.80">
    <property type="entry name" value="Glycosidases"/>
    <property type="match status" value="1"/>
</dbReference>
<evidence type="ECO:0000256" key="8">
    <source>
        <dbReference type="ARBA" id="ARBA00023326"/>
    </source>
</evidence>
<dbReference type="RefSeq" id="WP_306984572.1">
    <property type="nucleotide sequence ID" value="NZ_JAUSUA010000005.1"/>
</dbReference>
<keyword evidence="12" id="KW-1185">Reference proteome</keyword>
<dbReference type="GO" id="GO:0031176">
    <property type="term" value="F:endo-1,4-beta-xylanase activity"/>
    <property type="evidence" value="ECO:0007669"/>
    <property type="project" value="UniProtKB-EC"/>
</dbReference>
<gene>
    <name evidence="11" type="ORF">J2S05_003299</name>
</gene>
<evidence type="ECO:0000256" key="1">
    <source>
        <dbReference type="ARBA" id="ARBA00000681"/>
    </source>
</evidence>
<comment type="catalytic activity">
    <reaction evidence="1 9">
        <text>Endohydrolysis of (1-&gt;4)-beta-D-xylosidic linkages in xylans.</text>
        <dbReference type="EC" id="3.2.1.8"/>
    </reaction>
</comment>
<keyword evidence="7 9" id="KW-0326">Glycosidase</keyword>
<dbReference type="PANTHER" id="PTHR31490">
    <property type="entry name" value="GLYCOSYL HYDROLASE"/>
    <property type="match status" value="1"/>
</dbReference>
<dbReference type="PRINTS" id="PR00134">
    <property type="entry name" value="GLHYDRLASE10"/>
</dbReference>
<evidence type="ECO:0000256" key="4">
    <source>
        <dbReference type="ARBA" id="ARBA00022729"/>
    </source>
</evidence>
<keyword evidence="3" id="KW-0858">Xylan degradation</keyword>
<keyword evidence="6 9" id="KW-0119">Carbohydrate metabolism</keyword>
<dbReference type="Pfam" id="PF00331">
    <property type="entry name" value="Glyco_hydro_10"/>
    <property type="match status" value="1"/>
</dbReference>
<evidence type="ECO:0000313" key="12">
    <source>
        <dbReference type="Proteomes" id="UP001225034"/>
    </source>
</evidence>
<organism evidence="11 12">
    <name type="scientific">Alkalicoccobacillus murimartini</name>
    <dbReference type="NCBI Taxonomy" id="171685"/>
    <lineage>
        <taxon>Bacteria</taxon>
        <taxon>Bacillati</taxon>
        <taxon>Bacillota</taxon>
        <taxon>Bacilli</taxon>
        <taxon>Bacillales</taxon>
        <taxon>Bacillaceae</taxon>
        <taxon>Alkalicoccobacillus</taxon>
    </lineage>
</organism>
<evidence type="ECO:0000256" key="9">
    <source>
        <dbReference type="RuleBase" id="RU361174"/>
    </source>
</evidence>
<evidence type="ECO:0000256" key="5">
    <source>
        <dbReference type="ARBA" id="ARBA00022801"/>
    </source>
</evidence>
<name>A0ABT9YKT8_9BACI</name>
<dbReference type="SMART" id="SM00633">
    <property type="entry name" value="Glyco_10"/>
    <property type="match status" value="1"/>
</dbReference>
<keyword evidence="8 9" id="KW-0624">Polysaccharide degradation</keyword>
<evidence type="ECO:0000256" key="3">
    <source>
        <dbReference type="ARBA" id="ARBA00022651"/>
    </source>
</evidence>
<keyword evidence="4" id="KW-0732">Signal</keyword>
<dbReference type="SUPFAM" id="SSF51445">
    <property type="entry name" value="(Trans)glycosidases"/>
    <property type="match status" value="1"/>
</dbReference>
<sequence>MKKKLLILTGSILIFIVGVLGWMNIQDHKPIRTLAEERNLLFGTAMRYQPFANDTDYRALITNEFNAVTIENEMKMEMIMPEDGIYDFSQADEMVEFASKHDLKVRGHTLVWERVPWWLEQGSYTSEEIISLLKEYVQTTVKQYQGQIYAWDVVNEAFDEKGNFKENIWLQHIGPEYIELAFIWAKEADPNALLFYNDYENELPSAKTEATLEWLTKLREKGVPIDGIGMQMHLDVANDFQSSKVKEVMNQIEQAGFLVHITELDIKLQHSGEDLEIKQQKQADVYAEVMKLCMQSHACQSITVWGAADPYSWIGFTDEVGAEEAFPLLFDDQLERKPAYNEIKKMLREEDPN</sequence>
<dbReference type="PROSITE" id="PS51760">
    <property type="entry name" value="GH10_2"/>
    <property type="match status" value="1"/>
</dbReference>
<evidence type="ECO:0000256" key="6">
    <source>
        <dbReference type="ARBA" id="ARBA00023277"/>
    </source>
</evidence>
<comment type="similarity">
    <text evidence="2 9">Belongs to the glycosyl hydrolase 10 (cellulase F) family.</text>
</comment>
<dbReference type="EMBL" id="JAUSUA010000005">
    <property type="protein sequence ID" value="MDQ0208488.1"/>
    <property type="molecule type" value="Genomic_DNA"/>
</dbReference>
<feature type="domain" description="GH10" evidence="10">
    <location>
        <begin position="25"/>
        <end position="346"/>
    </location>
</feature>
<comment type="caution">
    <text evidence="11">The sequence shown here is derived from an EMBL/GenBank/DDBJ whole genome shotgun (WGS) entry which is preliminary data.</text>
</comment>
<evidence type="ECO:0000256" key="7">
    <source>
        <dbReference type="ARBA" id="ARBA00023295"/>
    </source>
</evidence>
<keyword evidence="5 9" id="KW-0378">Hydrolase</keyword>